<dbReference type="InterPro" id="IPR039310">
    <property type="entry name" value="UBALD1/2"/>
</dbReference>
<evidence type="ECO:0000256" key="1">
    <source>
        <dbReference type="ARBA" id="ARBA00006090"/>
    </source>
</evidence>
<dbReference type="SUPFAM" id="SSF46934">
    <property type="entry name" value="UBA-like"/>
    <property type="match status" value="1"/>
</dbReference>
<sequence>MVDRGSVDDLTINLRQQLMVNQFQTATGCSHDQAEQLLLSSRWQFQPALSLFFEEYNPSINTSNSSCPSATVDKLKTDLTDWLLGENCFSCTIKLAYAPCNTPVTPPSLSETMMAFQQLHAIDDWMSRSPPSSVCFASSSHSSPMSGFTPLTPTFIQSSGLRSANNDVGFSFAGQAVTGNGDGDGAGGGAGNTSTRNIDRWTPAEFGSNLNMPNESSFSDGQSGTGAAKFAQFQ</sequence>
<reference evidence="4 5" key="1">
    <citation type="submission" date="2024-07" db="EMBL/GenBank/DDBJ databases">
        <title>Enhanced genomic and transcriptomic resources for Trichinella pseudospiralis and T. spiralis underpin the discovery of pronounced molecular differences between stages and species.</title>
        <authorList>
            <person name="Pasi K.K."/>
            <person name="La Rosa G."/>
            <person name="Gomez-Morales M.A."/>
            <person name="Tosini F."/>
            <person name="Sumanam S."/>
            <person name="Young N.D."/>
            <person name="Chang B.C."/>
            <person name="Robin G.B."/>
        </authorList>
    </citation>
    <scope>NUCLEOTIDE SEQUENCE [LARGE SCALE GENOMIC DNA]</scope>
    <source>
        <strain evidence="4">ISS534</strain>
    </source>
</reference>
<dbReference type="Gene3D" id="1.10.8.10">
    <property type="entry name" value="DNA helicase RuvA subunit, C-terminal domain"/>
    <property type="match status" value="1"/>
</dbReference>
<evidence type="ECO:0000313" key="5">
    <source>
        <dbReference type="Proteomes" id="UP001558632"/>
    </source>
</evidence>
<dbReference type="PANTHER" id="PTHR31993:SF4">
    <property type="entry name" value="UBA-LIKE DOMAIN-CONTAINING PROTEIN"/>
    <property type="match status" value="1"/>
</dbReference>
<keyword evidence="5" id="KW-1185">Reference proteome</keyword>
<organism evidence="4 5">
    <name type="scientific">Trichinella spiralis</name>
    <name type="common">Trichina worm</name>
    <dbReference type="NCBI Taxonomy" id="6334"/>
    <lineage>
        <taxon>Eukaryota</taxon>
        <taxon>Metazoa</taxon>
        <taxon>Ecdysozoa</taxon>
        <taxon>Nematoda</taxon>
        <taxon>Enoplea</taxon>
        <taxon>Dorylaimia</taxon>
        <taxon>Trichinellida</taxon>
        <taxon>Trichinellidae</taxon>
        <taxon>Trichinella</taxon>
    </lineage>
</organism>
<dbReference type="InterPro" id="IPR054109">
    <property type="entry name" value="UBA_8"/>
</dbReference>
<evidence type="ECO:0000259" key="3">
    <source>
        <dbReference type="Pfam" id="PF22566"/>
    </source>
</evidence>
<comment type="similarity">
    <text evidence="1">Belongs to the UBALD family.</text>
</comment>
<feature type="region of interest" description="Disordered" evidence="2">
    <location>
        <begin position="181"/>
        <end position="226"/>
    </location>
</feature>
<name>A0ABR3KEK3_TRISP</name>
<proteinExistence type="inferred from homology"/>
<gene>
    <name evidence="4" type="ORF">TSPI_01645</name>
</gene>
<evidence type="ECO:0000313" key="4">
    <source>
        <dbReference type="EMBL" id="KAL1235084.1"/>
    </source>
</evidence>
<comment type="caution">
    <text evidence="4">The sequence shown here is derived from an EMBL/GenBank/DDBJ whole genome shotgun (WGS) entry which is preliminary data.</text>
</comment>
<protein>
    <submittedName>
        <fullName evidence="4">UBA-like domain-containing protein 2-A</fullName>
    </submittedName>
</protein>
<evidence type="ECO:0000256" key="2">
    <source>
        <dbReference type="SAM" id="MobiDB-lite"/>
    </source>
</evidence>
<feature type="compositionally biased region" description="Polar residues" evidence="2">
    <location>
        <begin position="208"/>
        <end position="222"/>
    </location>
</feature>
<dbReference type="PROSITE" id="PS51257">
    <property type="entry name" value="PROKAR_LIPOPROTEIN"/>
    <property type="match status" value="1"/>
</dbReference>
<feature type="domain" description="UBA-like" evidence="3">
    <location>
        <begin position="15"/>
        <end position="55"/>
    </location>
</feature>
<dbReference type="InterPro" id="IPR009060">
    <property type="entry name" value="UBA-like_sf"/>
</dbReference>
<dbReference type="PANTHER" id="PTHR31993">
    <property type="entry name" value="UBA-LIKE DOMAIN-CONTAINING PROTEIN 2"/>
    <property type="match status" value="1"/>
</dbReference>
<feature type="compositionally biased region" description="Gly residues" evidence="2">
    <location>
        <begin position="181"/>
        <end position="191"/>
    </location>
</feature>
<dbReference type="Proteomes" id="UP001558632">
    <property type="component" value="Unassembled WGS sequence"/>
</dbReference>
<accession>A0ABR3KEK3</accession>
<dbReference type="Pfam" id="PF22566">
    <property type="entry name" value="UBA_8"/>
    <property type="match status" value="1"/>
</dbReference>
<dbReference type="EMBL" id="JBEUSY010000390">
    <property type="protein sequence ID" value="KAL1235084.1"/>
    <property type="molecule type" value="Genomic_DNA"/>
</dbReference>